<feature type="transmembrane region" description="Helical" evidence="6">
    <location>
        <begin position="101"/>
        <end position="119"/>
    </location>
</feature>
<dbReference type="PANTHER" id="PTHR38459">
    <property type="entry name" value="PROPHAGE BACTOPRENOL-LINKED GLUCOSE TRANSLOCASE HOMOLOG"/>
    <property type="match status" value="1"/>
</dbReference>
<comment type="similarity">
    <text evidence="2">Belongs to the GtrA family.</text>
</comment>
<protein>
    <submittedName>
        <fullName evidence="9">GtrA family protein</fullName>
    </submittedName>
</protein>
<evidence type="ECO:0000256" key="1">
    <source>
        <dbReference type="ARBA" id="ARBA00004141"/>
    </source>
</evidence>
<evidence type="ECO:0000313" key="9">
    <source>
        <dbReference type="EMBL" id="MCC9036142.1"/>
    </source>
</evidence>
<evidence type="ECO:0000313" key="8">
    <source>
        <dbReference type="EMBL" id="MBD3903312.1"/>
    </source>
</evidence>
<comment type="subcellular location">
    <subcellularLocation>
        <location evidence="1">Membrane</location>
        <topology evidence="1">Multi-pass membrane protein</topology>
    </subcellularLocation>
</comment>
<keyword evidence="10" id="KW-1185">Reference proteome</keyword>
<dbReference type="PANTHER" id="PTHR38459:SF1">
    <property type="entry name" value="PROPHAGE BACTOPRENOL-LINKED GLUCOSE TRANSLOCASE HOMOLOG"/>
    <property type="match status" value="1"/>
</dbReference>
<dbReference type="GO" id="GO:0000271">
    <property type="term" value="P:polysaccharide biosynthetic process"/>
    <property type="evidence" value="ECO:0007669"/>
    <property type="project" value="InterPro"/>
</dbReference>
<dbReference type="EMBL" id="JACXXP010000001">
    <property type="protein sequence ID" value="MBD3903312.1"/>
    <property type="molecule type" value="Genomic_DNA"/>
</dbReference>
<comment type="caution">
    <text evidence="9">The sequence shown here is derived from an EMBL/GenBank/DDBJ whole genome shotgun (WGS) entry which is preliminary data.</text>
</comment>
<dbReference type="GO" id="GO:0005886">
    <property type="term" value="C:plasma membrane"/>
    <property type="evidence" value="ECO:0007669"/>
    <property type="project" value="TreeGrafter"/>
</dbReference>
<name>A0A9Q3YUU4_9FLAO</name>
<keyword evidence="4 6" id="KW-1133">Transmembrane helix</keyword>
<dbReference type="RefSeq" id="WP_191177949.1">
    <property type="nucleotide sequence ID" value="NZ_JACXXP010000001.1"/>
</dbReference>
<dbReference type="AlphaFoldDB" id="A0A9Q3YUU4"/>
<evidence type="ECO:0000256" key="6">
    <source>
        <dbReference type="SAM" id="Phobius"/>
    </source>
</evidence>
<dbReference type="Proteomes" id="UP000603715">
    <property type="component" value="Unassembled WGS sequence"/>
</dbReference>
<keyword evidence="3 6" id="KW-0812">Transmembrane</keyword>
<dbReference type="Pfam" id="PF04138">
    <property type="entry name" value="GtrA_DPMS_TM"/>
    <property type="match status" value="1"/>
</dbReference>
<proteinExistence type="inferred from homology"/>
<dbReference type="InterPro" id="IPR007267">
    <property type="entry name" value="GtrA_DPMS_TM"/>
</dbReference>
<keyword evidence="5 6" id="KW-0472">Membrane</keyword>
<evidence type="ECO:0000256" key="2">
    <source>
        <dbReference type="ARBA" id="ARBA00009399"/>
    </source>
</evidence>
<dbReference type="Proteomes" id="UP001107960">
    <property type="component" value="Unassembled WGS sequence"/>
</dbReference>
<reference evidence="10" key="2">
    <citation type="submission" date="2023-07" db="EMBL/GenBank/DDBJ databases">
        <title>Description of novel Chryseobacterium sp. strain C-2.</title>
        <authorList>
            <person name="Saticioglu I.B."/>
        </authorList>
    </citation>
    <scope>NUCLEOTIDE SEQUENCE [LARGE SCALE GENOMIC DNA]</scope>
    <source>
        <strain evidence="10">C-2</strain>
    </source>
</reference>
<organism evidence="9 11">
    <name type="scientific">Chryseobacterium muglaense</name>
    <dbReference type="NCBI Taxonomy" id="2893752"/>
    <lineage>
        <taxon>Bacteria</taxon>
        <taxon>Pseudomonadati</taxon>
        <taxon>Bacteroidota</taxon>
        <taxon>Flavobacteriia</taxon>
        <taxon>Flavobacteriales</taxon>
        <taxon>Weeksellaceae</taxon>
        <taxon>Chryseobacterium group</taxon>
        <taxon>Chryseobacterium</taxon>
    </lineage>
</organism>
<evidence type="ECO:0000313" key="10">
    <source>
        <dbReference type="Proteomes" id="UP000603715"/>
    </source>
</evidence>
<evidence type="ECO:0000313" key="11">
    <source>
        <dbReference type="Proteomes" id="UP001107960"/>
    </source>
</evidence>
<accession>A0A9Q3YUU4</accession>
<feature type="transmembrane region" description="Helical" evidence="6">
    <location>
        <begin position="75"/>
        <end position="95"/>
    </location>
</feature>
<evidence type="ECO:0000256" key="4">
    <source>
        <dbReference type="ARBA" id="ARBA00022989"/>
    </source>
</evidence>
<feature type="transmembrane region" description="Helical" evidence="6">
    <location>
        <begin position="35"/>
        <end position="55"/>
    </location>
</feature>
<sequence>MNIKISSFYKSQSVSLIATAVDFLMTLLFKEIVGIFYIAANAIGLISGGFIQFTLNRRWTFKKDSRTNKMILRFLLVWMLNFLLNTTVVWCLTDFLQWDFLVSKVATSTVMAVSINFFLQKEYVFK</sequence>
<feature type="domain" description="GtrA/DPMS transmembrane" evidence="7">
    <location>
        <begin position="14"/>
        <end position="125"/>
    </location>
</feature>
<dbReference type="InterPro" id="IPR051401">
    <property type="entry name" value="GtrA_CellWall_Glycosyl"/>
</dbReference>
<reference evidence="9" key="1">
    <citation type="submission" date="2021-11" db="EMBL/GenBank/DDBJ databases">
        <title>Description of novel Chryseobacterium species.</title>
        <authorList>
            <person name="Saticioglu I.B."/>
            <person name="Ay H."/>
            <person name="Altun S."/>
            <person name="Duman M."/>
        </authorList>
    </citation>
    <scope>NUCLEOTIDE SEQUENCE</scope>
    <source>
        <strain evidence="9">C-39</strain>
    </source>
</reference>
<dbReference type="EMBL" id="JAJJML010000001">
    <property type="protein sequence ID" value="MCC9036142.1"/>
    <property type="molecule type" value="Genomic_DNA"/>
</dbReference>
<gene>
    <name evidence="8" type="ORF">IEW27_01705</name>
    <name evidence="9" type="ORF">LNP80_18135</name>
</gene>
<evidence type="ECO:0000259" key="7">
    <source>
        <dbReference type="Pfam" id="PF04138"/>
    </source>
</evidence>
<evidence type="ECO:0000256" key="3">
    <source>
        <dbReference type="ARBA" id="ARBA00022692"/>
    </source>
</evidence>
<reference evidence="8" key="3">
    <citation type="submission" date="2024-05" db="EMBL/GenBank/DDBJ databases">
        <title>Description of novel Chryseobacterium sp. strain C-2.</title>
        <authorList>
            <person name="Saticioglu I.B."/>
        </authorList>
    </citation>
    <scope>NUCLEOTIDE SEQUENCE</scope>
    <source>
        <strain evidence="8">C-2</strain>
    </source>
</reference>
<evidence type="ECO:0000256" key="5">
    <source>
        <dbReference type="ARBA" id="ARBA00023136"/>
    </source>
</evidence>